<dbReference type="RefSeq" id="WP_002773816.1">
    <property type="nucleotide sequence ID" value="NZ_JQDG01000015.1"/>
</dbReference>
<protein>
    <submittedName>
        <fullName evidence="2">Type II toxin-antitoxin system RelE/ParE family toxin</fullName>
    </submittedName>
</protein>
<dbReference type="OrthoDB" id="9809155at2"/>
<dbReference type="InterPro" id="IPR035093">
    <property type="entry name" value="RelE/ParE_toxin_dom_sf"/>
</dbReference>
<accession>A0A833LZA4</accession>
<dbReference type="InterPro" id="IPR007712">
    <property type="entry name" value="RelE/ParE_toxin"/>
</dbReference>
<keyword evidence="1" id="KW-1277">Toxin-antitoxin system</keyword>
<dbReference type="Pfam" id="PF05016">
    <property type="entry name" value="ParE_toxin"/>
    <property type="match status" value="1"/>
</dbReference>
<dbReference type="Proteomes" id="UP000460298">
    <property type="component" value="Unassembled WGS sequence"/>
</dbReference>
<sequence length="102" mass="11969">MKRYKFGEHARQELILTTKGYRAISASLSRRFVKEFQATLSTIRQFPEIGVQSYGGAQKFHLDVFKYTIVYIVLDDIVHIVAVAPQRKKPGYWKDRLRNIHQ</sequence>
<evidence type="ECO:0000313" key="3">
    <source>
        <dbReference type="Proteomes" id="UP000460298"/>
    </source>
</evidence>
<dbReference type="Gene3D" id="3.30.2310.20">
    <property type="entry name" value="RelE-like"/>
    <property type="match status" value="1"/>
</dbReference>
<dbReference type="AlphaFoldDB" id="A0A833LZA4"/>
<evidence type="ECO:0000256" key="1">
    <source>
        <dbReference type="ARBA" id="ARBA00022649"/>
    </source>
</evidence>
<organism evidence="2 3">
    <name type="scientific">Leptonema illini</name>
    <dbReference type="NCBI Taxonomy" id="183"/>
    <lineage>
        <taxon>Bacteria</taxon>
        <taxon>Pseudomonadati</taxon>
        <taxon>Spirochaetota</taxon>
        <taxon>Spirochaetia</taxon>
        <taxon>Leptospirales</taxon>
        <taxon>Leptospiraceae</taxon>
        <taxon>Leptonema</taxon>
    </lineage>
</organism>
<proteinExistence type="predicted"/>
<name>A0A833LZA4_9LEPT</name>
<evidence type="ECO:0000313" key="2">
    <source>
        <dbReference type="EMBL" id="KAB2933462.1"/>
    </source>
</evidence>
<comment type="caution">
    <text evidence="2">The sequence shown here is derived from an EMBL/GenBank/DDBJ whole genome shotgun (WGS) entry which is preliminary data.</text>
</comment>
<dbReference type="EMBL" id="WBUI01000005">
    <property type="protein sequence ID" value="KAB2933462.1"/>
    <property type="molecule type" value="Genomic_DNA"/>
</dbReference>
<gene>
    <name evidence="2" type="ORF">F9K24_06325</name>
</gene>
<reference evidence="2 3" key="1">
    <citation type="submission" date="2019-10" db="EMBL/GenBank/DDBJ databases">
        <title>Extracellular Electron Transfer in a Candidatus Methanoperedens spp. Enrichment Culture.</title>
        <authorList>
            <person name="Berger S."/>
            <person name="Rangel Shaw D."/>
            <person name="Berben T."/>
            <person name="In 'T Zandt M."/>
            <person name="Frank J."/>
            <person name="Reimann J."/>
            <person name="Jetten M.S.M."/>
            <person name="Welte C.U."/>
        </authorList>
    </citation>
    <scope>NUCLEOTIDE SEQUENCE [LARGE SCALE GENOMIC DNA]</scope>
    <source>
        <strain evidence="2">SB12</strain>
    </source>
</reference>